<evidence type="ECO:0000256" key="1">
    <source>
        <dbReference type="SAM" id="SignalP"/>
    </source>
</evidence>
<dbReference type="EMBL" id="JAIQ01000168">
    <property type="protein sequence ID" value="KLD96506.1"/>
    <property type="molecule type" value="Genomic_DNA"/>
</dbReference>
<evidence type="ECO:0000313" key="2">
    <source>
        <dbReference type="EMBL" id="KLD96506.1"/>
    </source>
</evidence>
<name>A0A0G9JQF2_9BACT</name>
<comment type="caution">
    <text evidence="2">The sequence shown here is derived from an EMBL/GenBank/DDBJ whole genome shotgun (WGS) entry which is preliminary data.</text>
</comment>
<sequence>MKKVISLVTLSILALGISGCSYRNDSGVSIPDNLNAMSPSNVLVTEDSLSDKNCVTIKEIDTSVKKLTVFHKDPTKEQANFVLAEQAKKLDANAVRNVKYSSGVGLTTWGYMDAKGDASKCDLK</sequence>
<dbReference type="PROSITE" id="PS51257">
    <property type="entry name" value="PROKAR_LIPOPROTEIN"/>
    <property type="match status" value="1"/>
</dbReference>
<keyword evidence="1" id="KW-0732">Signal</keyword>
<protein>
    <recommendedName>
        <fullName evidence="4">Lipoprotein</fullName>
    </recommendedName>
</protein>
<feature type="chain" id="PRO_5002578842" description="Lipoprotein" evidence="1">
    <location>
        <begin position="24"/>
        <end position="124"/>
    </location>
</feature>
<reference evidence="2 3" key="1">
    <citation type="submission" date="2014-01" db="EMBL/GenBank/DDBJ databases">
        <title>Development of a Comparative Genomic Fingerprinting Assay for High Resolution Genotyping of Arcobacter butzleri.</title>
        <authorList>
            <person name="Webb A.L."/>
            <person name="Inglis G.D."/>
            <person name="Kruczkiewicz P."/>
            <person name="Selinger L.B."/>
            <person name="Taboada E.N."/>
        </authorList>
    </citation>
    <scope>NUCLEOTIDE SEQUENCE [LARGE SCALE GENOMIC DNA]</scope>
    <source>
        <strain evidence="2 3">L348</strain>
    </source>
</reference>
<dbReference type="PATRIC" id="fig|1447256.3.peg.2296"/>
<evidence type="ECO:0008006" key="4">
    <source>
        <dbReference type="Google" id="ProtNLM"/>
    </source>
</evidence>
<evidence type="ECO:0000313" key="3">
    <source>
        <dbReference type="Proteomes" id="UP000035514"/>
    </source>
</evidence>
<dbReference type="RefSeq" id="WP_046997353.1">
    <property type="nucleotide sequence ID" value="NZ_JAIQ01000168.1"/>
</dbReference>
<feature type="signal peptide" evidence="1">
    <location>
        <begin position="1"/>
        <end position="23"/>
    </location>
</feature>
<dbReference type="AlphaFoldDB" id="A0A0G9JQF2"/>
<organism evidence="2 3">
    <name type="scientific">Aliarcobacter butzleri L348</name>
    <dbReference type="NCBI Taxonomy" id="1447256"/>
    <lineage>
        <taxon>Bacteria</taxon>
        <taxon>Pseudomonadati</taxon>
        <taxon>Campylobacterota</taxon>
        <taxon>Epsilonproteobacteria</taxon>
        <taxon>Campylobacterales</taxon>
        <taxon>Arcobacteraceae</taxon>
        <taxon>Aliarcobacter</taxon>
    </lineage>
</organism>
<accession>A0A0G9JQF2</accession>
<gene>
    <name evidence="2" type="ORF">AA20_11720</name>
</gene>
<proteinExistence type="predicted"/>
<dbReference type="Proteomes" id="UP000035514">
    <property type="component" value="Unassembled WGS sequence"/>
</dbReference>